<reference evidence="2" key="1">
    <citation type="submission" date="2020-02" db="EMBL/GenBank/DDBJ databases">
        <authorList>
            <person name="Meier V. D."/>
        </authorList>
    </citation>
    <scope>NUCLEOTIDE SEQUENCE</scope>
    <source>
        <strain evidence="2">AVDCRST_MAG40</strain>
    </source>
</reference>
<feature type="region of interest" description="Disordered" evidence="1">
    <location>
        <begin position="112"/>
        <end position="132"/>
    </location>
</feature>
<organism evidence="2">
    <name type="scientific">uncultured Gemmatimonadaceae bacterium</name>
    <dbReference type="NCBI Taxonomy" id="246130"/>
    <lineage>
        <taxon>Bacteria</taxon>
        <taxon>Pseudomonadati</taxon>
        <taxon>Gemmatimonadota</taxon>
        <taxon>Gemmatimonadia</taxon>
        <taxon>Gemmatimonadales</taxon>
        <taxon>Gemmatimonadaceae</taxon>
        <taxon>environmental samples</taxon>
    </lineage>
</organism>
<evidence type="ECO:0000256" key="1">
    <source>
        <dbReference type="SAM" id="MobiDB-lite"/>
    </source>
</evidence>
<protein>
    <submittedName>
        <fullName evidence="2">Uncharacterized protein</fullName>
    </submittedName>
</protein>
<feature type="compositionally biased region" description="Polar residues" evidence="1">
    <location>
        <begin position="9"/>
        <end position="27"/>
    </location>
</feature>
<feature type="non-terminal residue" evidence="2">
    <location>
        <position position="132"/>
    </location>
</feature>
<feature type="compositionally biased region" description="Low complexity" evidence="1">
    <location>
        <begin position="55"/>
        <end position="66"/>
    </location>
</feature>
<name>A0A6J4M9Z3_9BACT</name>
<feature type="region of interest" description="Disordered" evidence="1">
    <location>
        <begin position="1"/>
        <end position="88"/>
    </location>
</feature>
<feature type="compositionally biased region" description="Basic residues" evidence="1">
    <location>
        <begin position="37"/>
        <end position="54"/>
    </location>
</feature>
<gene>
    <name evidence="2" type="ORF">AVDCRST_MAG40-2849</name>
</gene>
<feature type="compositionally biased region" description="Basic residues" evidence="1">
    <location>
        <begin position="120"/>
        <end position="132"/>
    </location>
</feature>
<accession>A0A6J4M9Z3</accession>
<feature type="non-terminal residue" evidence="2">
    <location>
        <position position="1"/>
    </location>
</feature>
<dbReference type="AlphaFoldDB" id="A0A6J4M9Z3"/>
<sequence>CAQRWKQPPTGSSTRASPTGRSNTWSWPLQRRPTWGRSRRSGSPRCSARRRARGSRSGPWIGSSRATSRRATHTTPRPSASGRATRRSVMCSAARWPTCGCSGWGRWRSGATWWAGPPRGRSRASSPRRSRP</sequence>
<dbReference type="EMBL" id="CADCTX010000786">
    <property type="protein sequence ID" value="CAA9349882.1"/>
    <property type="molecule type" value="Genomic_DNA"/>
</dbReference>
<proteinExistence type="predicted"/>
<evidence type="ECO:0000313" key="2">
    <source>
        <dbReference type="EMBL" id="CAA9349882.1"/>
    </source>
</evidence>